<organism evidence="2 3">
    <name type="scientific">Magallana gigas</name>
    <name type="common">Pacific oyster</name>
    <name type="synonym">Crassostrea gigas</name>
    <dbReference type="NCBI Taxonomy" id="29159"/>
    <lineage>
        <taxon>Eukaryota</taxon>
        <taxon>Metazoa</taxon>
        <taxon>Spiralia</taxon>
        <taxon>Lophotrochozoa</taxon>
        <taxon>Mollusca</taxon>
        <taxon>Bivalvia</taxon>
        <taxon>Autobranchia</taxon>
        <taxon>Pteriomorphia</taxon>
        <taxon>Ostreida</taxon>
        <taxon>Ostreoidea</taxon>
        <taxon>Ostreidae</taxon>
        <taxon>Magallana</taxon>
    </lineage>
</organism>
<sequence length="70" mass="7761">MRSLCADKRSLKIISCTTSTLESAILSTTYVCVVTLLGILQLAGGSQCGVLKMSQDDMYKYRLWPEHQTC</sequence>
<dbReference type="Proteomes" id="UP000005408">
    <property type="component" value="Unassembled WGS sequence"/>
</dbReference>
<protein>
    <submittedName>
        <fullName evidence="2">Uncharacterized protein</fullName>
    </submittedName>
</protein>
<accession>A0A8W8M1X9</accession>
<keyword evidence="1" id="KW-0812">Transmembrane</keyword>
<keyword evidence="1" id="KW-0472">Membrane</keyword>
<name>A0A8W8M1X9_MAGGI</name>
<dbReference type="AlphaFoldDB" id="A0A8W8M1X9"/>
<feature type="transmembrane region" description="Helical" evidence="1">
    <location>
        <begin position="21"/>
        <end position="43"/>
    </location>
</feature>
<evidence type="ECO:0000256" key="1">
    <source>
        <dbReference type="SAM" id="Phobius"/>
    </source>
</evidence>
<keyword evidence="3" id="KW-1185">Reference proteome</keyword>
<evidence type="ECO:0000313" key="3">
    <source>
        <dbReference type="Proteomes" id="UP000005408"/>
    </source>
</evidence>
<keyword evidence="1" id="KW-1133">Transmembrane helix</keyword>
<proteinExistence type="predicted"/>
<evidence type="ECO:0000313" key="2">
    <source>
        <dbReference type="EnsemblMetazoa" id="G30613.1:cds"/>
    </source>
</evidence>
<dbReference type="EnsemblMetazoa" id="G30613.1">
    <property type="protein sequence ID" value="G30613.1:cds"/>
    <property type="gene ID" value="G30613"/>
</dbReference>
<reference evidence="2" key="1">
    <citation type="submission" date="2022-08" db="UniProtKB">
        <authorList>
            <consortium name="EnsemblMetazoa"/>
        </authorList>
    </citation>
    <scope>IDENTIFICATION</scope>
    <source>
        <strain evidence="2">05x7-T-G4-1.051#20</strain>
    </source>
</reference>